<dbReference type="RefSeq" id="WP_104956428.1">
    <property type="nucleotide sequence ID" value="NZ_CP026377.1"/>
</dbReference>
<sequence>MNAVFNKILRLIDFLFGDLIPLAIIVAGALFFIIVLPTHAILLTVIWAVVVIVIDVRYSKWY</sequence>
<dbReference type="Proteomes" id="UP000238365">
    <property type="component" value="Chromosome"/>
</dbReference>
<feature type="transmembrane region" description="Helical" evidence="1">
    <location>
        <begin position="12"/>
        <end position="34"/>
    </location>
</feature>
<dbReference type="KEGG" id="pgz:C2E15_05240"/>
<gene>
    <name evidence="2" type="ORF">C2E15_05240</name>
</gene>
<organism evidence="2 3">
    <name type="scientific">Mixta gaviniae</name>
    <dbReference type="NCBI Taxonomy" id="665914"/>
    <lineage>
        <taxon>Bacteria</taxon>
        <taxon>Pseudomonadati</taxon>
        <taxon>Pseudomonadota</taxon>
        <taxon>Gammaproteobacteria</taxon>
        <taxon>Enterobacterales</taxon>
        <taxon>Erwiniaceae</taxon>
        <taxon>Mixta</taxon>
    </lineage>
</organism>
<evidence type="ECO:0000256" key="1">
    <source>
        <dbReference type="SAM" id="Phobius"/>
    </source>
</evidence>
<protein>
    <submittedName>
        <fullName evidence="2">Uncharacterized protein</fullName>
    </submittedName>
</protein>
<keyword evidence="3" id="KW-1185">Reference proteome</keyword>
<keyword evidence="1" id="KW-1133">Transmembrane helix</keyword>
<accession>A0A2L0ID58</accession>
<evidence type="ECO:0000313" key="3">
    <source>
        <dbReference type="Proteomes" id="UP000238365"/>
    </source>
</evidence>
<reference evidence="2 3" key="1">
    <citation type="submission" date="2018-01" db="EMBL/GenBank/DDBJ databases">
        <title>Complete and assembled Genome of Pantoea gaviniae DSM22758T.</title>
        <authorList>
            <person name="Stevens M.J.A."/>
            <person name="Zurfluh K."/>
            <person name="Stephan R."/>
        </authorList>
    </citation>
    <scope>NUCLEOTIDE SEQUENCE [LARGE SCALE GENOMIC DNA]</scope>
    <source>
        <strain evidence="2 3">DSM 22758</strain>
    </source>
</reference>
<keyword evidence="1" id="KW-0472">Membrane</keyword>
<name>A0A2L0ID58_9GAMM</name>
<proteinExistence type="predicted"/>
<keyword evidence="1" id="KW-0812">Transmembrane</keyword>
<dbReference type="EMBL" id="CP026377">
    <property type="protein sequence ID" value="AUX92538.1"/>
    <property type="molecule type" value="Genomic_DNA"/>
</dbReference>
<evidence type="ECO:0000313" key="2">
    <source>
        <dbReference type="EMBL" id="AUX92538.1"/>
    </source>
</evidence>
<dbReference type="AlphaFoldDB" id="A0A2L0ID58"/>